<comment type="pathway">
    <text evidence="1 6 7">Protein modification; protein lipoylation via endogenous pathway; protein N(6)-(lipoyl)lysine from octanoyl-[acyl-carrier-protein]: step 1/2.</text>
</comment>
<dbReference type="NCBIfam" id="NF010925">
    <property type="entry name" value="PRK14345.1"/>
    <property type="match status" value="1"/>
</dbReference>
<dbReference type="InterPro" id="IPR000544">
    <property type="entry name" value="Octanoyltransferase"/>
</dbReference>
<feature type="binding site" evidence="6 9">
    <location>
        <begin position="90"/>
        <end position="97"/>
    </location>
    <ligand>
        <name>substrate</name>
    </ligand>
</feature>
<dbReference type="InterPro" id="IPR004143">
    <property type="entry name" value="BPL_LPL_catalytic"/>
</dbReference>
<dbReference type="SUPFAM" id="SSF55681">
    <property type="entry name" value="Class II aaRS and biotin synthetases"/>
    <property type="match status" value="1"/>
</dbReference>
<dbReference type="HAMAP" id="MF_00013">
    <property type="entry name" value="LipB"/>
    <property type="match status" value="1"/>
</dbReference>
<dbReference type="InterPro" id="IPR020605">
    <property type="entry name" value="Octanoyltransferase_CS"/>
</dbReference>
<dbReference type="NCBIfam" id="TIGR00214">
    <property type="entry name" value="lipB"/>
    <property type="match status" value="1"/>
</dbReference>
<dbReference type="eggNOG" id="COG0321">
    <property type="taxonomic scope" value="Bacteria"/>
</dbReference>
<gene>
    <name evidence="6" type="primary">lipB</name>
    <name evidence="12" type="ORF">Bcop_1304</name>
</gene>
<feature type="site" description="Lowers pKa of active site Cys" evidence="6 10">
    <location>
        <position position="159"/>
    </location>
</feature>
<feature type="binding site" evidence="6 9">
    <location>
        <begin position="162"/>
        <end position="164"/>
    </location>
    <ligand>
        <name>substrate</name>
    </ligand>
</feature>
<evidence type="ECO:0000313" key="13">
    <source>
        <dbReference type="Proteomes" id="UP000018439"/>
    </source>
</evidence>
<feature type="binding site" evidence="6 9">
    <location>
        <begin position="175"/>
        <end position="177"/>
    </location>
    <ligand>
        <name>substrate</name>
    </ligand>
</feature>
<dbReference type="PROSITE" id="PS51733">
    <property type="entry name" value="BPL_LPL_CATALYTIC"/>
    <property type="match status" value="1"/>
</dbReference>
<feature type="domain" description="BPL/LPL catalytic" evidence="11">
    <location>
        <begin position="45"/>
        <end position="232"/>
    </location>
</feature>
<dbReference type="Pfam" id="PF21948">
    <property type="entry name" value="LplA-B_cat"/>
    <property type="match status" value="1"/>
</dbReference>
<evidence type="ECO:0000256" key="7">
    <source>
        <dbReference type="PIRNR" id="PIRNR016262"/>
    </source>
</evidence>
<keyword evidence="13" id="KW-1185">Reference proteome</keyword>
<dbReference type="CDD" id="cd16444">
    <property type="entry name" value="LipB"/>
    <property type="match status" value="1"/>
</dbReference>
<comment type="catalytic activity">
    <reaction evidence="6 7">
        <text>octanoyl-[ACP] + L-lysyl-[protein] = N(6)-octanoyl-L-lysyl-[protein] + holo-[ACP] + H(+)</text>
        <dbReference type="Rhea" id="RHEA:17665"/>
        <dbReference type="Rhea" id="RHEA-COMP:9636"/>
        <dbReference type="Rhea" id="RHEA-COMP:9685"/>
        <dbReference type="Rhea" id="RHEA-COMP:9752"/>
        <dbReference type="Rhea" id="RHEA-COMP:9928"/>
        <dbReference type="ChEBI" id="CHEBI:15378"/>
        <dbReference type="ChEBI" id="CHEBI:29969"/>
        <dbReference type="ChEBI" id="CHEBI:64479"/>
        <dbReference type="ChEBI" id="CHEBI:78463"/>
        <dbReference type="ChEBI" id="CHEBI:78809"/>
        <dbReference type="EC" id="2.3.1.181"/>
    </reaction>
</comment>
<feature type="active site" description="Acyl-thioester intermediate" evidence="6 8">
    <location>
        <position position="193"/>
    </location>
</feature>
<proteinExistence type="inferred from homology"/>
<dbReference type="GO" id="GO:0033819">
    <property type="term" value="F:lipoyl(octanoyl) transferase activity"/>
    <property type="evidence" value="ECO:0007669"/>
    <property type="project" value="UniProtKB-EC"/>
</dbReference>
<evidence type="ECO:0000259" key="11">
    <source>
        <dbReference type="PROSITE" id="PS51733"/>
    </source>
</evidence>
<evidence type="ECO:0000256" key="1">
    <source>
        <dbReference type="ARBA" id="ARBA00004821"/>
    </source>
</evidence>
<dbReference type="PANTHER" id="PTHR10993:SF12">
    <property type="entry name" value="OCTANOYLTRANSFERASE"/>
    <property type="match status" value="1"/>
</dbReference>
<dbReference type="PANTHER" id="PTHR10993">
    <property type="entry name" value="OCTANOYLTRANSFERASE"/>
    <property type="match status" value="1"/>
</dbReference>
<name>F3ZNG3_9BACE</name>
<dbReference type="InterPro" id="IPR045864">
    <property type="entry name" value="aa-tRNA-synth_II/BPL/LPL"/>
</dbReference>
<keyword evidence="3 6" id="KW-0808">Transferase</keyword>
<comment type="similarity">
    <text evidence="6 7">Belongs to the LipB family.</text>
</comment>
<organism evidence="12 13">
    <name type="scientific">Bacteroides coprosuis DSM 18011</name>
    <dbReference type="NCBI Taxonomy" id="679937"/>
    <lineage>
        <taxon>Bacteria</taxon>
        <taxon>Pseudomonadati</taxon>
        <taxon>Bacteroidota</taxon>
        <taxon>Bacteroidia</taxon>
        <taxon>Bacteroidales</taxon>
        <taxon>Bacteroidaceae</taxon>
        <taxon>Bacteroides</taxon>
    </lineage>
</organism>
<comment type="subcellular location">
    <subcellularLocation>
        <location evidence="6">Cytoplasm</location>
    </subcellularLocation>
</comment>
<evidence type="ECO:0000313" key="12">
    <source>
        <dbReference type="EMBL" id="EGJ71503.1"/>
    </source>
</evidence>
<accession>F3ZNG3</accession>
<dbReference type="AlphaFoldDB" id="F3ZNG3"/>
<dbReference type="GO" id="GO:0009249">
    <property type="term" value="P:protein lipoylation"/>
    <property type="evidence" value="ECO:0007669"/>
    <property type="project" value="InterPro"/>
</dbReference>
<dbReference type="PIRSF" id="PIRSF016262">
    <property type="entry name" value="LPLase"/>
    <property type="match status" value="1"/>
</dbReference>
<dbReference type="GO" id="GO:0005737">
    <property type="term" value="C:cytoplasm"/>
    <property type="evidence" value="ECO:0007669"/>
    <property type="project" value="UniProtKB-SubCell"/>
</dbReference>
<evidence type="ECO:0000256" key="8">
    <source>
        <dbReference type="PIRSR" id="PIRSR016262-1"/>
    </source>
</evidence>
<dbReference type="FunFam" id="3.30.930.10:FF:000035">
    <property type="entry name" value="Putative lipoyltransferase 2, mitochondrial"/>
    <property type="match status" value="1"/>
</dbReference>
<dbReference type="EMBL" id="CM001167">
    <property type="protein sequence ID" value="EGJ71503.1"/>
    <property type="molecule type" value="Genomic_DNA"/>
</dbReference>
<dbReference type="EC" id="2.3.1.181" evidence="6 7"/>
<protein>
    <recommendedName>
        <fullName evidence="6 7">Octanoyltransferase</fullName>
        <ecNumber evidence="6 7">2.3.1.181</ecNumber>
    </recommendedName>
    <alternativeName>
        <fullName evidence="6">Lipoate-protein ligase B</fullName>
    </alternativeName>
    <alternativeName>
        <fullName evidence="6">Lipoyl/octanoyl transferase</fullName>
    </alternativeName>
    <alternativeName>
        <fullName evidence="6">Octanoyl-[acyl-carrier-protein]-protein N-octanoyltransferase</fullName>
    </alternativeName>
</protein>
<evidence type="ECO:0000256" key="3">
    <source>
        <dbReference type="ARBA" id="ARBA00022679"/>
    </source>
</evidence>
<dbReference type="Proteomes" id="UP000018439">
    <property type="component" value="Chromosome"/>
</dbReference>
<dbReference type="UniPathway" id="UPA00538">
    <property type="reaction ID" value="UER00592"/>
</dbReference>
<sequence length="235" mass="27067">MFRSYLFYKSMKTITENWNIITYAEAWEKQTEYFNEIIDAKVNNKPHTNTLIFCEHPHVYTIGKHGKDANLLINDQFLKQIQASYFHIDRGGDITYHGPGQIVCYPIIDLEDYHLGLKEYIHLLEEAVIQTCRHYGVEAGRLEKATGVWLDAHQPTARKICAIGVRCSRYVSMHGLAFNVNTNLNYFNYINPCGFVDKGVTSLSKELGKEIPLKEAEKVLEEHLLKLLNDQVSVK</sequence>
<evidence type="ECO:0000256" key="4">
    <source>
        <dbReference type="ARBA" id="ARBA00023315"/>
    </source>
</evidence>
<dbReference type="PROSITE" id="PS01313">
    <property type="entry name" value="LIPB"/>
    <property type="match status" value="1"/>
</dbReference>
<reference evidence="12 13" key="1">
    <citation type="journal article" date="2011" name="Stand. Genomic Sci.">
        <title>Non-contiguous finished genome sequence of Bacteroides coprosuis type strain (PC139).</title>
        <authorList>
            <person name="Land M."/>
            <person name="Held B."/>
            <person name="Gronow S."/>
            <person name="Abt B."/>
            <person name="Lucas S."/>
            <person name="Del Rio T.G."/>
            <person name="Nolan M."/>
            <person name="Tice H."/>
            <person name="Cheng J.F."/>
            <person name="Pitluck S."/>
            <person name="Liolios K."/>
            <person name="Pagani I."/>
            <person name="Ivanova N."/>
            <person name="Mavromatis K."/>
            <person name="Mikhailova N."/>
            <person name="Pati A."/>
            <person name="Tapia R."/>
            <person name="Han C."/>
            <person name="Goodwin L."/>
            <person name="Chen A."/>
            <person name="Palaniappan K."/>
            <person name="Hauser L."/>
            <person name="Brambilla E.M."/>
            <person name="Rohde M."/>
            <person name="Goker M."/>
            <person name="Detter J.C."/>
            <person name="Woyke T."/>
            <person name="Bristow J."/>
            <person name="Eisen J.A."/>
            <person name="Markowitz V."/>
            <person name="Hugenholtz P."/>
            <person name="Kyrpides N.C."/>
            <person name="Klenk H.P."/>
            <person name="Lapidus A."/>
        </authorList>
    </citation>
    <scope>NUCLEOTIDE SEQUENCE</scope>
    <source>
        <strain evidence="12 13">DSM 18011</strain>
    </source>
</reference>
<comment type="miscellaneous">
    <text evidence="6">In the reaction, the free carboxyl group of octanoic acid is attached via an amide linkage to the epsilon-amino group of a specific lysine residue of lipoyl domains of lipoate-dependent enzymes.</text>
</comment>
<dbReference type="STRING" id="679937.Bcop_1304"/>
<evidence type="ECO:0000256" key="10">
    <source>
        <dbReference type="PIRSR" id="PIRSR016262-3"/>
    </source>
</evidence>
<evidence type="ECO:0000256" key="9">
    <source>
        <dbReference type="PIRSR" id="PIRSR016262-2"/>
    </source>
</evidence>
<dbReference type="Gene3D" id="3.30.930.10">
    <property type="entry name" value="Bira Bifunctional Protein, Domain 2"/>
    <property type="match status" value="1"/>
</dbReference>
<evidence type="ECO:0000256" key="2">
    <source>
        <dbReference type="ARBA" id="ARBA00022490"/>
    </source>
</evidence>
<dbReference type="HOGENOM" id="CLU_035168_1_3_10"/>
<keyword evidence="2 6" id="KW-0963">Cytoplasm</keyword>
<comment type="function">
    <text evidence="5 6 7">Catalyzes the transfer of endogenously produced octanoic acid from octanoyl-acyl-carrier-protein onto the lipoyl domains of lipoate-dependent enzymes. Lipoyl-ACP can also act as a substrate although octanoyl-ACP is likely to be the physiological substrate.</text>
</comment>
<evidence type="ECO:0000256" key="6">
    <source>
        <dbReference type="HAMAP-Rule" id="MF_00013"/>
    </source>
</evidence>
<keyword evidence="4 6" id="KW-0012">Acyltransferase</keyword>
<evidence type="ECO:0000256" key="5">
    <source>
        <dbReference type="ARBA" id="ARBA00024732"/>
    </source>
</evidence>